<proteinExistence type="predicted"/>
<dbReference type="Proteomes" id="UP000249799">
    <property type="component" value="Chromosome"/>
</dbReference>
<gene>
    <name evidence="1" type="ORF">DN745_08345</name>
</gene>
<dbReference type="KEGG" id="bsed:DN745_08345"/>
<dbReference type="OrthoDB" id="5505652at2"/>
<reference evidence="1 2" key="1">
    <citation type="submission" date="2018-06" db="EMBL/GenBank/DDBJ databases">
        <title>Lujinxingia sediminis gen. nov. sp. nov., a new facultative anaerobic member of the class Deltaproteobacteria, and proposal of Lujinxingaceae fam. nov.</title>
        <authorList>
            <person name="Guo L.-Y."/>
            <person name="Li C.-M."/>
            <person name="Wang S."/>
            <person name="Du Z.-J."/>
        </authorList>
    </citation>
    <scope>NUCLEOTIDE SEQUENCE [LARGE SCALE GENOMIC DNA]</scope>
    <source>
        <strain evidence="1 2">FA350</strain>
    </source>
</reference>
<name>A0A2Z4FKM0_9DELT</name>
<evidence type="ECO:0000313" key="1">
    <source>
        <dbReference type="EMBL" id="AWV89345.1"/>
    </source>
</evidence>
<dbReference type="InterPro" id="IPR007385">
    <property type="entry name" value="Scp_MukE"/>
</dbReference>
<keyword evidence="2" id="KW-1185">Reference proteome</keyword>
<dbReference type="Pfam" id="PF04288">
    <property type="entry name" value="MukE"/>
    <property type="match status" value="1"/>
</dbReference>
<accession>A0A2Z4FKM0</accession>
<dbReference type="Gene3D" id="1.10.10.2250">
    <property type="match status" value="1"/>
</dbReference>
<dbReference type="RefSeq" id="WP_111333782.1">
    <property type="nucleotide sequence ID" value="NZ_CP030032.1"/>
</dbReference>
<protein>
    <submittedName>
        <fullName evidence="1">Condensin subunit E</fullName>
    </submittedName>
</protein>
<organism evidence="1 2">
    <name type="scientific">Bradymonas sediminis</name>
    <dbReference type="NCBI Taxonomy" id="1548548"/>
    <lineage>
        <taxon>Bacteria</taxon>
        <taxon>Deltaproteobacteria</taxon>
        <taxon>Bradymonadales</taxon>
        <taxon>Bradymonadaceae</taxon>
        <taxon>Bradymonas</taxon>
    </lineage>
</organism>
<dbReference type="GO" id="GO:0030261">
    <property type="term" value="P:chromosome condensation"/>
    <property type="evidence" value="ECO:0007669"/>
    <property type="project" value="InterPro"/>
</dbReference>
<dbReference type="GO" id="GO:0007059">
    <property type="term" value="P:chromosome segregation"/>
    <property type="evidence" value="ECO:0007669"/>
    <property type="project" value="InterPro"/>
</dbReference>
<dbReference type="EMBL" id="CP030032">
    <property type="protein sequence ID" value="AWV89345.1"/>
    <property type="molecule type" value="Genomic_DNA"/>
</dbReference>
<dbReference type="Gene3D" id="1.10.10.2260">
    <property type="entry name" value="MukE-like family, C-terminal domain"/>
    <property type="match status" value="1"/>
</dbReference>
<dbReference type="GO" id="GO:0005737">
    <property type="term" value="C:cytoplasm"/>
    <property type="evidence" value="ECO:0007669"/>
    <property type="project" value="InterPro"/>
</dbReference>
<dbReference type="InterPro" id="IPR042038">
    <property type="entry name" value="MukE_N"/>
</dbReference>
<dbReference type="InterPro" id="IPR042037">
    <property type="entry name" value="MukE_C"/>
</dbReference>
<evidence type="ECO:0000313" key="2">
    <source>
        <dbReference type="Proteomes" id="UP000249799"/>
    </source>
</evidence>
<dbReference type="AlphaFoldDB" id="A0A2Z4FKM0"/>
<sequence length="228" mass="25798">MRSEAYNSLEDVVLDEHFPDVDLELRRGRHIGREDIDWFGFLVDAQYHLETFYRRFDCELVQGGDAYFYLLPSGARLGRRHLSTAEMLVGQALALMRLDPATAESVGLVEVGQLTELLTNIVGKERLLKALNSRRGQVHDERVAEREVRGEIQKALRGLDRLGFVERLSDMEIALRAPLMRFAEPVRGLSDPEAALIALIECGEVVVEDKDVDADEEEADDLEMEVES</sequence>